<accession>A6TT92</accession>
<evidence type="ECO:0000313" key="2">
    <source>
        <dbReference type="Proteomes" id="UP000001572"/>
    </source>
</evidence>
<dbReference type="HOGENOM" id="CLU_3148707_0_0_9"/>
<proteinExistence type="predicted"/>
<protein>
    <submittedName>
        <fullName evidence="1">Uncharacterized protein</fullName>
    </submittedName>
</protein>
<dbReference type="KEGG" id="amt:Amet_3273"/>
<reference evidence="2" key="1">
    <citation type="journal article" date="2016" name="Genome Announc.">
        <title>Complete genome sequence of Alkaliphilus metalliredigens strain QYMF, an alkaliphilic and metal-reducing bacterium isolated from borax-contaminated leachate ponds.</title>
        <authorList>
            <person name="Hwang C."/>
            <person name="Copeland A."/>
            <person name="Lucas S."/>
            <person name="Lapidus A."/>
            <person name="Barry K."/>
            <person name="Detter J.C."/>
            <person name="Glavina Del Rio T."/>
            <person name="Hammon N."/>
            <person name="Israni S."/>
            <person name="Dalin E."/>
            <person name="Tice H."/>
            <person name="Pitluck S."/>
            <person name="Chertkov O."/>
            <person name="Brettin T."/>
            <person name="Bruce D."/>
            <person name="Han C."/>
            <person name="Schmutz J."/>
            <person name="Larimer F."/>
            <person name="Land M.L."/>
            <person name="Hauser L."/>
            <person name="Kyrpides N."/>
            <person name="Mikhailova N."/>
            <person name="Ye Q."/>
            <person name="Zhou J."/>
            <person name="Richardson P."/>
            <person name="Fields M.W."/>
        </authorList>
    </citation>
    <scope>NUCLEOTIDE SEQUENCE [LARGE SCALE GENOMIC DNA]</scope>
    <source>
        <strain evidence="2">QYMF</strain>
    </source>
</reference>
<dbReference type="AlphaFoldDB" id="A6TT92"/>
<dbReference type="Proteomes" id="UP000001572">
    <property type="component" value="Chromosome"/>
</dbReference>
<dbReference type="RefSeq" id="WP_012064375.1">
    <property type="nucleotide sequence ID" value="NC_009633.1"/>
</dbReference>
<name>A6TT92_ALKMQ</name>
<dbReference type="EMBL" id="CP000724">
    <property type="protein sequence ID" value="ABR49410.1"/>
    <property type="molecule type" value="Genomic_DNA"/>
</dbReference>
<gene>
    <name evidence="1" type="ordered locus">Amet_3273</name>
</gene>
<dbReference type="STRING" id="293826.Amet_3273"/>
<keyword evidence="2" id="KW-1185">Reference proteome</keyword>
<organism evidence="1 2">
    <name type="scientific">Alkaliphilus metalliredigens (strain QYMF)</name>
    <dbReference type="NCBI Taxonomy" id="293826"/>
    <lineage>
        <taxon>Bacteria</taxon>
        <taxon>Bacillati</taxon>
        <taxon>Bacillota</taxon>
        <taxon>Clostridia</taxon>
        <taxon>Peptostreptococcales</taxon>
        <taxon>Natronincolaceae</taxon>
        <taxon>Alkaliphilus</taxon>
    </lineage>
</organism>
<evidence type="ECO:0000313" key="1">
    <source>
        <dbReference type="EMBL" id="ABR49410.1"/>
    </source>
</evidence>
<sequence>MGDIIVVTLVAGMIFFMIKRGGCCGGHGNGEHDQSKENQSCCRVDNKDIKDEK</sequence>